<evidence type="ECO:0000256" key="3">
    <source>
        <dbReference type="ARBA" id="ARBA00022801"/>
    </source>
</evidence>
<keyword evidence="4 5" id="KW-0326">Glycosidase</keyword>
<evidence type="ECO:0000313" key="9">
    <source>
        <dbReference type="EMBL" id="RWU07788.1"/>
    </source>
</evidence>
<dbReference type="PROSITE" id="PS51257">
    <property type="entry name" value="PROKAR_LIPOPROTEIN"/>
    <property type="match status" value="1"/>
</dbReference>
<organism evidence="9 10">
    <name type="scientific">Pedobacter chitinilyticus</name>
    <dbReference type="NCBI Taxonomy" id="2233776"/>
    <lineage>
        <taxon>Bacteria</taxon>
        <taxon>Pseudomonadati</taxon>
        <taxon>Bacteroidota</taxon>
        <taxon>Sphingobacteriia</taxon>
        <taxon>Sphingobacteriales</taxon>
        <taxon>Sphingobacteriaceae</taxon>
        <taxon>Pedobacter</taxon>
    </lineage>
</organism>
<feature type="domain" description="GH18" evidence="8">
    <location>
        <begin position="47"/>
        <end position="336"/>
    </location>
</feature>
<dbReference type="EC" id="3.2.1.14" evidence="2"/>
<dbReference type="InterPro" id="IPR011583">
    <property type="entry name" value="Chitinase_II/V-like_cat"/>
</dbReference>
<evidence type="ECO:0000256" key="7">
    <source>
        <dbReference type="SAM" id="SignalP"/>
    </source>
</evidence>
<sequence>MKRFFLLGVAALMMLASCQKDIAQVPDGYGAKEFVKPSTPYVADKSFKRVAYFPAYRAISDIDTTSLDHLTHVIFSFLKPRADGVLVLDDSRESVKNVVALAKRHKCKIVIALNGDSKIYTTLISNPTTRKALVQSIVNYAIQNQFDGVDMDWEYPNATKGNDVTFGVFMQELSTELHSWHKTLSMAVTAGIFAGPVKDGINQAAIDACDFVNLMAYDGIGTDAARPNDHSSYAMAERVLNIWLTDKNLPKEKAVLGLPAYGKTAGNTAMAFKDLLKAGADKNGSEFTVGTSTYYYNGIPTIKQKFALAQTSANGIMFWELAQDAVGENSLVKAAK</sequence>
<evidence type="ECO:0000256" key="1">
    <source>
        <dbReference type="ARBA" id="ARBA00000822"/>
    </source>
</evidence>
<accession>A0A3S4RQX2</accession>
<dbReference type="Gene3D" id="3.20.20.80">
    <property type="entry name" value="Glycosidases"/>
    <property type="match status" value="1"/>
</dbReference>
<dbReference type="GO" id="GO:0005576">
    <property type="term" value="C:extracellular region"/>
    <property type="evidence" value="ECO:0007669"/>
    <property type="project" value="TreeGrafter"/>
</dbReference>
<keyword evidence="7" id="KW-0732">Signal</keyword>
<dbReference type="InterPro" id="IPR017853">
    <property type="entry name" value="GH"/>
</dbReference>
<dbReference type="AlphaFoldDB" id="A0A3S4RQX2"/>
<comment type="similarity">
    <text evidence="6">Belongs to the glycosyl hydrolase 18 family.</text>
</comment>
<dbReference type="Pfam" id="PF00704">
    <property type="entry name" value="Glyco_hydro_18"/>
    <property type="match status" value="1"/>
</dbReference>
<proteinExistence type="inferred from homology"/>
<evidence type="ECO:0000256" key="6">
    <source>
        <dbReference type="RuleBase" id="RU004453"/>
    </source>
</evidence>
<keyword evidence="10" id="KW-1185">Reference proteome</keyword>
<dbReference type="InterPro" id="IPR001223">
    <property type="entry name" value="Glyco_hydro18_cat"/>
</dbReference>
<dbReference type="SUPFAM" id="SSF51445">
    <property type="entry name" value="(Trans)glycosidases"/>
    <property type="match status" value="1"/>
</dbReference>
<dbReference type="SMART" id="SM00636">
    <property type="entry name" value="Glyco_18"/>
    <property type="match status" value="1"/>
</dbReference>
<dbReference type="PANTHER" id="PTHR11177:SF317">
    <property type="entry name" value="CHITINASE 12-RELATED"/>
    <property type="match status" value="1"/>
</dbReference>
<evidence type="ECO:0000259" key="8">
    <source>
        <dbReference type="PROSITE" id="PS51910"/>
    </source>
</evidence>
<dbReference type="PANTHER" id="PTHR11177">
    <property type="entry name" value="CHITINASE"/>
    <property type="match status" value="1"/>
</dbReference>
<dbReference type="OrthoDB" id="9775889at2"/>
<dbReference type="EMBL" id="SAYW01000003">
    <property type="protein sequence ID" value="RWU07788.1"/>
    <property type="molecule type" value="Genomic_DNA"/>
</dbReference>
<name>A0A3S4RQX2_9SPHI</name>
<dbReference type="InterPro" id="IPR001579">
    <property type="entry name" value="Glyco_hydro_18_chit_AS"/>
</dbReference>
<dbReference type="GO" id="GO:0006032">
    <property type="term" value="P:chitin catabolic process"/>
    <property type="evidence" value="ECO:0007669"/>
    <property type="project" value="TreeGrafter"/>
</dbReference>
<feature type="chain" id="PRO_5018533560" description="chitinase" evidence="7">
    <location>
        <begin position="24"/>
        <end position="336"/>
    </location>
</feature>
<dbReference type="Proteomes" id="UP000284120">
    <property type="component" value="Unassembled WGS sequence"/>
</dbReference>
<evidence type="ECO:0000256" key="4">
    <source>
        <dbReference type="ARBA" id="ARBA00023295"/>
    </source>
</evidence>
<feature type="signal peptide" evidence="7">
    <location>
        <begin position="1"/>
        <end position="23"/>
    </location>
</feature>
<comment type="caution">
    <text evidence="9">The sequence shown here is derived from an EMBL/GenBank/DDBJ whole genome shotgun (WGS) entry which is preliminary data.</text>
</comment>
<dbReference type="InterPro" id="IPR050314">
    <property type="entry name" value="Glycosyl_Hydrlase_18"/>
</dbReference>
<evidence type="ECO:0000313" key="10">
    <source>
        <dbReference type="Proteomes" id="UP000284120"/>
    </source>
</evidence>
<dbReference type="RefSeq" id="WP_113647696.1">
    <property type="nucleotide sequence ID" value="NZ_QMHN01000003.1"/>
</dbReference>
<dbReference type="GO" id="GO:0008061">
    <property type="term" value="F:chitin binding"/>
    <property type="evidence" value="ECO:0007669"/>
    <property type="project" value="InterPro"/>
</dbReference>
<reference evidence="9 10" key="1">
    <citation type="submission" date="2018-06" db="EMBL/GenBank/DDBJ databases">
        <title>Pedobacter endophyticus sp. nov., an endophytic bacterium isolated from a leaf of Triticum aestivum.</title>
        <authorList>
            <person name="Zhang L."/>
        </authorList>
    </citation>
    <scope>NUCLEOTIDE SEQUENCE [LARGE SCALE GENOMIC DNA]</scope>
    <source>
        <strain evidence="9 10">CM134L-2</strain>
    </source>
</reference>
<dbReference type="GO" id="GO:0008843">
    <property type="term" value="F:endochitinase activity"/>
    <property type="evidence" value="ECO:0007669"/>
    <property type="project" value="UniProtKB-EC"/>
</dbReference>
<comment type="catalytic activity">
    <reaction evidence="1">
        <text>Random endo-hydrolysis of N-acetyl-beta-D-glucosaminide (1-&gt;4)-beta-linkages in chitin and chitodextrins.</text>
        <dbReference type="EC" id="3.2.1.14"/>
    </reaction>
</comment>
<dbReference type="PROSITE" id="PS01095">
    <property type="entry name" value="GH18_1"/>
    <property type="match status" value="1"/>
</dbReference>
<dbReference type="GO" id="GO:0005975">
    <property type="term" value="P:carbohydrate metabolic process"/>
    <property type="evidence" value="ECO:0007669"/>
    <property type="project" value="InterPro"/>
</dbReference>
<dbReference type="Gene3D" id="3.40.5.30">
    <property type="entry name" value="(Trans)glycosidases - domain 2"/>
    <property type="match status" value="1"/>
</dbReference>
<evidence type="ECO:0000256" key="2">
    <source>
        <dbReference type="ARBA" id="ARBA00012729"/>
    </source>
</evidence>
<gene>
    <name evidence="9" type="ORF">DPV69_12480</name>
</gene>
<evidence type="ECO:0000256" key="5">
    <source>
        <dbReference type="RuleBase" id="RU000489"/>
    </source>
</evidence>
<protein>
    <recommendedName>
        <fullName evidence="2">chitinase</fullName>
        <ecNumber evidence="2">3.2.1.14</ecNumber>
    </recommendedName>
</protein>
<keyword evidence="3 5" id="KW-0378">Hydrolase</keyword>
<dbReference type="PROSITE" id="PS51910">
    <property type="entry name" value="GH18_2"/>
    <property type="match status" value="1"/>
</dbReference>